<keyword evidence="5" id="KW-1185">Reference proteome</keyword>
<evidence type="ECO:0000259" key="3">
    <source>
        <dbReference type="Pfam" id="PF02525"/>
    </source>
</evidence>
<dbReference type="Pfam" id="PF02525">
    <property type="entry name" value="Flavodoxin_2"/>
    <property type="match status" value="1"/>
</dbReference>
<reference evidence="4 5" key="1">
    <citation type="submission" date="2018-03" db="EMBL/GenBank/DDBJ databases">
        <title>Genomic Encyclopedia of Type Strains, Phase III (KMG-III): the genomes of soil and plant-associated and newly described type strains.</title>
        <authorList>
            <person name="Whitman W."/>
        </authorList>
    </citation>
    <scope>NUCLEOTIDE SEQUENCE [LARGE SCALE GENOMIC DNA]</scope>
    <source>
        <strain evidence="4 5">CGMCC 1.07653</strain>
    </source>
</reference>
<name>A0A2P8HXK3_9BACI</name>
<dbReference type="GO" id="GO:0005829">
    <property type="term" value="C:cytosol"/>
    <property type="evidence" value="ECO:0007669"/>
    <property type="project" value="TreeGrafter"/>
</dbReference>
<protein>
    <submittedName>
        <fullName evidence="4">NAD(P)H dehydrogenase (Quinone)</fullName>
    </submittedName>
</protein>
<evidence type="ECO:0000256" key="1">
    <source>
        <dbReference type="ARBA" id="ARBA00006252"/>
    </source>
</evidence>
<dbReference type="InterPro" id="IPR029039">
    <property type="entry name" value="Flavoprotein-like_sf"/>
</dbReference>
<gene>
    <name evidence="4" type="ORF">B0H94_102240</name>
</gene>
<comment type="similarity">
    <text evidence="1">Belongs to the NAD(P)H dehydrogenase (quinone) family.</text>
</comment>
<dbReference type="AlphaFoldDB" id="A0A2P8HXK3"/>
<dbReference type="EMBL" id="PYAV01000002">
    <property type="protein sequence ID" value="PSL50963.1"/>
    <property type="molecule type" value="Genomic_DNA"/>
</dbReference>
<dbReference type="InterPro" id="IPR051545">
    <property type="entry name" value="NAD(P)H_dehydrogenase_qn"/>
</dbReference>
<dbReference type="InterPro" id="IPR003680">
    <property type="entry name" value="Flavodoxin_fold"/>
</dbReference>
<dbReference type="SUPFAM" id="SSF52218">
    <property type="entry name" value="Flavoproteins"/>
    <property type="match status" value="1"/>
</dbReference>
<accession>A0A2P8HXK3</accession>
<keyword evidence="2" id="KW-0560">Oxidoreductase</keyword>
<evidence type="ECO:0000313" key="4">
    <source>
        <dbReference type="EMBL" id="PSL50963.1"/>
    </source>
</evidence>
<dbReference type="Proteomes" id="UP000242310">
    <property type="component" value="Unassembled WGS sequence"/>
</dbReference>
<comment type="caution">
    <text evidence="4">The sequence shown here is derived from an EMBL/GenBank/DDBJ whole genome shotgun (WGS) entry which is preliminary data.</text>
</comment>
<proteinExistence type="inferred from homology"/>
<dbReference type="OrthoDB" id="9798454at2"/>
<dbReference type="PANTHER" id="PTHR10204">
    <property type="entry name" value="NAD P H OXIDOREDUCTASE-RELATED"/>
    <property type="match status" value="1"/>
</dbReference>
<evidence type="ECO:0000256" key="2">
    <source>
        <dbReference type="ARBA" id="ARBA00023002"/>
    </source>
</evidence>
<evidence type="ECO:0000313" key="5">
    <source>
        <dbReference type="Proteomes" id="UP000242310"/>
    </source>
</evidence>
<dbReference type="Gene3D" id="3.40.50.360">
    <property type="match status" value="1"/>
</dbReference>
<dbReference type="RefSeq" id="WP_106587676.1">
    <property type="nucleotide sequence ID" value="NZ_PYAV01000002.1"/>
</dbReference>
<dbReference type="GO" id="GO:0003955">
    <property type="term" value="F:NAD(P)H dehydrogenase (quinone) activity"/>
    <property type="evidence" value="ECO:0007669"/>
    <property type="project" value="TreeGrafter"/>
</dbReference>
<feature type="domain" description="Flavodoxin-like fold" evidence="3">
    <location>
        <begin position="3"/>
        <end position="185"/>
    </location>
</feature>
<organism evidence="4 5">
    <name type="scientific">Salsuginibacillus halophilus</name>
    <dbReference type="NCBI Taxonomy" id="517424"/>
    <lineage>
        <taxon>Bacteria</taxon>
        <taxon>Bacillati</taxon>
        <taxon>Bacillota</taxon>
        <taxon>Bacilli</taxon>
        <taxon>Bacillales</taxon>
        <taxon>Bacillaceae</taxon>
        <taxon>Salsuginibacillus</taxon>
    </lineage>
</organism>
<sequence>MRHHTIIYMHPTYDSFNGRLLEAYRKELEQNGFIVTVRAVYDLSMKLTLTDEEYQQSLRGRYPEDVQAEHTFLAHAEAVTLIFPVWWGTFPAAGKGYLDRVLSYGFAYELEGESPIGHLNHLRAHAIYTTGSPKEEANDMQAALESVLNDSIFSFCGMNPGGNLHFGNVVQAGQAEHEQMIREVEAFARAQADT</sequence>
<dbReference type="PANTHER" id="PTHR10204:SF34">
    <property type="entry name" value="NAD(P)H DEHYDROGENASE [QUINONE] 1 ISOFORM 1"/>
    <property type="match status" value="1"/>
</dbReference>